<organism evidence="3 4">
    <name type="scientific">Acer yangbiense</name>
    <dbReference type="NCBI Taxonomy" id="1000413"/>
    <lineage>
        <taxon>Eukaryota</taxon>
        <taxon>Viridiplantae</taxon>
        <taxon>Streptophyta</taxon>
        <taxon>Embryophyta</taxon>
        <taxon>Tracheophyta</taxon>
        <taxon>Spermatophyta</taxon>
        <taxon>Magnoliopsida</taxon>
        <taxon>eudicotyledons</taxon>
        <taxon>Gunneridae</taxon>
        <taxon>Pentapetalae</taxon>
        <taxon>rosids</taxon>
        <taxon>malvids</taxon>
        <taxon>Sapindales</taxon>
        <taxon>Sapindaceae</taxon>
        <taxon>Hippocastanoideae</taxon>
        <taxon>Acereae</taxon>
        <taxon>Acer</taxon>
    </lineage>
</organism>
<dbReference type="Proteomes" id="UP000323000">
    <property type="component" value="Chromosome 13"/>
</dbReference>
<dbReference type="Pfam" id="PF03108">
    <property type="entry name" value="DBD_Tnp_Mut"/>
    <property type="match status" value="1"/>
</dbReference>
<feature type="domain" description="Transposase MuDR plant" evidence="2">
    <location>
        <begin position="231"/>
        <end position="282"/>
    </location>
</feature>
<evidence type="ECO:0000313" key="4">
    <source>
        <dbReference type="Proteomes" id="UP000323000"/>
    </source>
</evidence>
<evidence type="ECO:0000256" key="1">
    <source>
        <dbReference type="SAM" id="MobiDB-lite"/>
    </source>
</evidence>
<dbReference type="PANTHER" id="PTHR31973:SF187">
    <property type="entry name" value="MUTATOR TRANSPOSASE MUDRA PROTEIN"/>
    <property type="match status" value="1"/>
</dbReference>
<evidence type="ECO:0000259" key="2">
    <source>
        <dbReference type="Pfam" id="PF03108"/>
    </source>
</evidence>
<feature type="region of interest" description="Disordered" evidence="1">
    <location>
        <begin position="115"/>
        <end position="144"/>
    </location>
</feature>
<sequence length="679" mass="76926">MMLPFQIYVKYADDVFDLRLYEPEDCSVISIINDVKKEITGHHVQIGETWELSVTFPWNNTSHVISSDEELMIVFEEFDRRSKLIIEFDLNLFPLAAEIPEDDVQLIPPMLESSGPPAASVLEPDIPISGQPAVNDEESDSDVDNDYDVNKELNEDADSDVSLDDDYGEVDDDRHDHCDPDGDDTWLLQSSDEETGVFKMAKYCRQHQWAPNLDGSIEISERLILGNAKVARDILKRYTIQEGFALNKIKNDKCRYTVSCKNKTCDWRVHVSSLLDGVTFMVRTVTGGHILCPRMTSNKEANARWVASVLQSTILADPKLTAKSLKRTLLENYSVTCSSLTIYRAKNIVLNNLKTDHIAAYAKMKKYGNAIIAMNLGTCVKVSLTEVPGTNPRFERFFLSFKASQTGFKKGVRPLIGTDGCHLSGQFGGVKLSANTLDGDSGIFPIAFCDNHMNGKLWSIARAGSKAKFMERMKSLGEDSMEAVSWLMKEPCEKWARHAFDCDIKSDHITNNMSECFNNWIKDERDKPILTLLEHLRRKIMVRFSEKIDELEKLQDSITPYARQTLTRNEKKGRKLQVYHGMGDWYETEAVKLTYSGAINPIPEESRWPEYHSQHIDPPVKHTKVGRPKKIIKRAPDEPRAPSKIFSNRCQTCKTIGHYSRTCKDKGKGVGSSSKKKKT</sequence>
<dbReference type="EMBL" id="VAHF01000013">
    <property type="protein sequence ID" value="TXG48303.1"/>
    <property type="molecule type" value="Genomic_DNA"/>
</dbReference>
<dbReference type="OrthoDB" id="687700at2759"/>
<feature type="compositionally biased region" description="Acidic residues" evidence="1">
    <location>
        <begin position="135"/>
        <end position="144"/>
    </location>
</feature>
<evidence type="ECO:0000313" key="3">
    <source>
        <dbReference type="EMBL" id="TXG48303.1"/>
    </source>
</evidence>
<comment type="caution">
    <text evidence="3">The sequence shown here is derived from an EMBL/GenBank/DDBJ whole genome shotgun (WGS) entry which is preliminary data.</text>
</comment>
<keyword evidence="4" id="KW-1185">Reference proteome</keyword>
<accession>A0A5C7GUG2</accession>
<dbReference type="AlphaFoldDB" id="A0A5C7GUG2"/>
<gene>
    <name evidence="3" type="ORF">EZV62_027597</name>
</gene>
<reference evidence="4" key="1">
    <citation type="journal article" date="2019" name="Gigascience">
        <title>De novo genome assembly of the endangered Acer yangbiense, a plant species with extremely small populations endemic to Yunnan Province, China.</title>
        <authorList>
            <person name="Yang J."/>
            <person name="Wariss H.M."/>
            <person name="Tao L."/>
            <person name="Zhang R."/>
            <person name="Yun Q."/>
            <person name="Hollingsworth P."/>
            <person name="Dao Z."/>
            <person name="Luo G."/>
            <person name="Guo H."/>
            <person name="Ma Y."/>
            <person name="Sun W."/>
        </authorList>
    </citation>
    <scope>NUCLEOTIDE SEQUENCE [LARGE SCALE GENOMIC DNA]</scope>
    <source>
        <strain evidence="4">cv. Malutang</strain>
    </source>
</reference>
<proteinExistence type="predicted"/>
<dbReference type="InterPro" id="IPR004332">
    <property type="entry name" value="Transposase_MuDR"/>
</dbReference>
<name>A0A5C7GUG2_9ROSI</name>
<protein>
    <recommendedName>
        <fullName evidence="2">Transposase MuDR plant domain-containing protein</fullName>
    </recommendedName>
</protein>
<dbReference type="PANTHER" id="PTHR31973">
    <property type="entry name" value="POLYPROTEIN, PUTATIVE-RELATED"/>
    <property type="match status" value="1"/>
</dbReference>